<feature type="compositionally biased region" description="Polar residues" evidence="2">
    <location>
        <begin position="197"/>
        <end position="206"/>
    </location>
</feature>
<feature type="compositionally biased region" description="Acidic residues" evidence="2">
    <location>
        <begin position="366"/>
        <end position="375"/>
    </location>
</feature>
<evidence type="ECO:0000313" key="4">
    <source>
        <dbReference type="Proteomes" id="UP000076727"/>
    </source>
</evidence>
<feature type="region of interest" description="Disordered" evidence="2">
    <location>
        <begin position="37"/>
        <end position="337"/>
    </location>
</feature>
<feature type="compositionally biased region" description="Low complexity" evidence="2">
    <location>
        <begin position="284"/>
        <end position="303"/>
    </location>
</feature>
<dbReference type="OrthoDB" id="2801671at2759"/>
<reference evidence="3 4" key="1">
    <citation type="journal article" date="2016" name="Mol. Biol. Evol.">
        <title>Comparative Genomics of Early-Diverging Mushroom-Forming Fungi Provides Insights into the Origins of Lignocellulose Decay Capabilities.</title>
        <authorList>
            <person name="Nagy L.G."/>
            <person name="Riley R."/>
            <person name="Tritt A."/>
            <person name="Adam C."/>
            <person name="Daum C."/>
            <person name="Floudas D."/>
            <person name="Sun H."/>
            <person name="Yadav J.S."/>
            <person name="Pangilinan J."/>
            <person name="Larsson K.H."/>
            <person name="Matsuura K."/>
            <person name="Barry K."/>
            <person name="Labutti K."/>
            <person name="Kuo R."/>
            <person name="Ohm R.A."/>
            <person name="Bhattacharya S.S."/>
            <person name="Shirouzu T."/>
            <person name="Yoshinaga Y."/>
            <person name="Martin F.M."/>
            <person name="Grigoriev I.V."/>
            <person name="Hibbett D.S."/>
        </authorList>
    </citation>
    <scope>NUCLEOTIDE SEQUENCE [LARGE SCALE GENOMIC DNA]</scope>
    <source>
        <strain evidence="3 4">L-15889</strain>
    </source>
</reference>
<dbReference type="Proteomes" id="UP000076727">
    <property type="component" value="Unassembled WGS sequence"/>
</dbReference>
<keyword evidence="4" id="KW-1185">Reference proteome</keyword>
<feature type="compositionally biased region" description="Gly residues" evidence="2">
    <location>
        <begin position="141"/>
        <end position="155"/>
    </location>
</feature>
<keyword evidence="1" id="KW-0175">Coiled coil</keyword>
<organism evidence="3 4">
    <name type="scientific">Daedalea quercina L-15889</name>
    <dbReference type="NCBI Taxonomy" id="1314783"/>
    <lineage>
        <taxon>Eukaryota</taxon>
        <taxon>Fungi</taxon>
        <taxon>Dikarya</taxon>
        <taxon>Basidiomycota</taxon>
        <taxon>Agaricomycotina</taxon>
        <taxon>Agaricomycetes</taxon>
        <taxon>Polyporales</taxon>
        <taxon>Fomitopsis</taxon>
    </lineage>
</organism>
<accession>A0A165QZ02</accession>
<dbReference type="EMBL" id="KV429053">
    <property type="protein sequence ID" value="KZT70102.1"/>
    <property type="molecule type" value="Genomic_DNA"/>
</dbReference>
<protein>
    <recommendedName>
        <fullName evidence="5">C3H1-type domain-containing protein</fullName>
    </recommendedName>
</protein>
<feature type="compositionally biased region" description="Gly residues" evidence="2">
    <location>
        <begin position="242"/>
        <end position="254"/>
    </location>
</feature>
<feature type="compositionally biased region" description="Gly residues" evidence="2">
    <location>
        <begin position="85"/>
        <end position="95"/>
    </location>
</feature>
<dbReference type="STRING" id="1314783.A0A165QZ02"/>
<feature type="coiled-coil region" evidence="1">
    <location>
        <begin position="392"/>
        <end position="453"/>
    </location>
</feature>
<feature type="coiled-coil region" evidence="1">
    <location>
        <begin position="587"/>
        <end position="649"/>
    </location>
</feature>
<evidence type="ECO:0000256" key="2">
    <source>
        <dbReference type="SAM" id="MobiDB-lite"/>
    </source>
</evidence>
<dbReference type="AlphaFoldDB" id="A0A165QZ02"/>
<proteinExistence type="predicted"/>
<sequence length="764" mass="81511">MRARCKWYDDDGAPIKSGCRRIGVNCDFVHPSEPQWASAPRHVQFGGGPGRQGSGRNSIGNVPIGAPSGPRGQRQDSGWNRNNNNGGGGWNGGQGSASSASTTGGGGGWSALPADSASNWGSGGGQGSTATASSDVTANAGGWGSPSGGSGGGWGDSTSGWGSNTSASWGRWNDSDSGSVQVPAAARGPPKNDVLQGVQTTDNASVNAGAWGTSDDAGGSWGVGHEDSSGPNTSTGAKDDGGGWNTSGASGWGLSGAKAAESSDSKRAAGENPFSFGDAPPPNGRSSGSRSRTASVSNASSSTARDEWKNQSLVPGSPARSRTSQDDKAIQGGFGSLLDTSTASRRVTYAFDDPTISPTELQYPEDNADPDEVTPDELGPSWTVVTKTIYRAVQYRQQLSEAQAMREKYKRLCGSRRLRSVSEVTWQPLQEAYDEHKKRVERATKRLDEVLDTLAKLPFGLGRTEDTDDDADLEALPLDDLKEYVREVQDWMGVMRDKMEDIRKLSAEHQAIDPASAQAIPEQLGKMETRVDGLSDYLAELQQTVPNAVRKAVDEAIARQQATLAESTEAAVAMAAREAAVAMDRRVNDVEQDIAGALSKLAELRGTLQTLRERDHKWRREGYQLQADQEELQLRLAKLEQAQKDTAAADTHAINDLKIAFKRLSIGQPPPPPQPTMEELCAQLSVALQPVCRQEVMMAVSTLKESALSHAKKQEEQLYSRMFEQLQPSLRVLAAVNEFMEAQRTRVVDAPSPAVTQLLQQAMS</sequence>
<evidence type="ECO:0008006" key="5">
    <source>
        <dbReference type="Google" id="ProtNLM"/>
    </source>
</evidence>
<feature type="region of interest" description="Disordered" evidence="2">
    <location>
        <begin position="351"/>
        <end position="379"/>
    </location>
</feature>
<evidence type="ECO:0000256" key="1">
    <source>
        <dbReference type="SAM" id="Coils"/>
    </source>
</evidence>
<gene>
    <name evidence="3" type="ORF">DAEQUDRAFT_810839</name>
</gene>
<evidence type="ECO:0000313" key="3">
    <source>
        <dbReference type="EMBL" id="KZT70102.1"/>
    </source>
</evidence>
<name>A0A165QZ02_9APHY</name>